<accession>A0A9Q4G119</accession>
<dbReference type="Gene3D" id="2.60.410.10">
    <property type="entry name" value="D-Ala-D-Ala carboxypeptidase, C-terminal domain"/>
    <property type="match status" value="1"/>
</dbReference>
<feature type="active site" evidence="13">
    <location>
        <position position="125"/>
    </location>
</feature>
<evidence type="ECO:0000256" key="9">
    <source>
        <dbReference type="ARBA" id="ARBA00022960"/>
    </source>
</evidence>
<dbReference type="PANTHER" id="PTHR21581:SF11">
    <property type="entry name" value="D-ALANYL-D-ALANINE CARBOXYPEPTIDASE DACA"/>
    <property type="match status" value="1"/>
</dbReference>
<dbReference type="EC" id="3.4.16.4" evidence="4"/>
<name>A0A9Q4G119_SALAG</name>
<evidence type="ECO:0000256" key="16">
    <source>
        <dbReference type="SAM" id="SignalP"/>
    </source>
</evidence>
<feature type="active site" description="Acyl-ester intermediate" evidence="13">
    <location>
        <position position="61"/>
    </location>
</feature>
<dbReference type="SMART" id="SM00936">
    <property type="entry name" value="PBP5_C"/>
    <property type="match status" value="1"/>
</dbReference>
<dbReference type="InterPro" id="IPR015956">
    <property type="entry name" value="Peniciliin-bd_prot_C_sf"/>
</dbReference>
<evidence type="ECO:0000256" key="3">
    <source>
        <dbReference type="ARBA" id="ARBA00007164"/>
    </source>
</evidence>
<dbReference type="GO" id="GO:0006508">
    <property type="term" value="P:proteolysis"/>
    <property type="evidence" value="ECO:0007669"/>
    <property type="project" value="UniProtKB-KW"/>
</dbReference>
<protein>
    <recommendedName>
        <fullName evidence="4">serine-type D-Ala-D-Ala carboxypeptidase</fullName>
        <ecNumber evidence="4">3.4.16.4</ecNumber>
    </recommendedName>
</protein>
<keyword evidence="9" id="KW-0133">Cell shape</keyword>
<evidence type="ECO:0000256" key="14">
    <source>
        <dbReference type="PIRSR" id="PIRSR618044-2"/>
    </source>
</evidence>
<keyword evidence="19" id="KW-1185">Reference proteome</keyword>
<dbReference type="EMBL" id="JABXYM010000001">
    <property type="protein sequence ID" value="MCR6098463.1"/>
    <property type="molecule type" value="Genomic_DNA"/>
</dbReference>
<feature type="domain" description="Peptidase S11 D-Ala-D-Ala carboxypeptidase A C-terminal" evidence="17">
    <location>
        <begin position="327"/>
        <end position="437"/>
    </location>
</feature>
<dbReference type="SUPFAM" id="SSF69189">
    <property type="entry name" value="Penicillin-binding protein associated domain"/>
    <property type="match status" value="1"/>
</dbReference>
<evidence type="ECO:0000256" key="1">
    <source>
        <dbReference type="ARBA" id="ARBA00003217"/>
    </source>
</evidence>
<comment type="caution">
    <text evidence="18">The sequence shown here is derived from an EMBL/GenBank/DDBJ whole genome shotgun (WGS) entry which is preliminary data.</text>
</comment>
<comment type="similarity">
    <text evidence="3 15">Belongs to the peptidase S11 family.</text>
</comment>
<dbReference type="InterPro" id="IPR001967">
    <property type="entry name" value="Peptidase_S11_N"/>
</dbReference>
<dbReference type="GO" id="GO:0008360">
    <property type="term" value="P:regulation of cell shape"/>
    <property type="evidence" value="ECO:0007669"/>
    <property type="project" value="UniProtKB-KW"/>
</dbReference>
<feature type="chain" id="PRO_5040206050" description="serine-type D-Ala-D-Ala carboxypeptidase" evidence="16">
    <location>
        <begin position="29"/>
        <end position="467"/>
    </location>
</feature>
<evidence type="ECO:0000256" key="15">
    <source>
        <dbReference type="RuleBase" id="RU004016"/>
    </source>
</evidence>
<dbReference type="Proteomes" id="UP001057753">
    <property type="component" value="Unassembled WGS sequence"/>
</dbReference>
<evidence type="ECO:0000313" key="18">
    <source>
        <dbReference type="EMBL" id="MCR6098463.1"/>
    </source>
</evidence>
<evidence type="ECO:0000256" key="10">
    <source>
        <dbReference type="ARBA" id="ARBA00022984"/>
    </source>
</evidence>
<keyword evidence="10" id="KW-0573">Peptidoglycan synthesis</keyword>
<comment type="function">
    <text evidence="1">Removes C-terminal D-alanyl residues from sugar-peptide cell wall precursors.</text>
</comment>
<dbReference type="GO" id="GO:0009252">
    <property type="term" value="P:peptidoglycan biosynthetic process"/>
    <property type="evidence" value="ECO:0007669"/>
    <property type="project" value="UniProtKB-KW"/>
</dbReference>
<dbReference type="Gene3D" id="3.40.710.10">
    <property type="entry name" value="DD-peptidase/beta-lactamase superfamily"/>
    <property type="match status" value="1"/>
</dbReference>
<dbReference type="SUPFAM" id="SSF56601">
    <property type="entry name" value="beta-lactamase/transpeptidase-like"/>
    <property type="match status" value="1"/>
</dbReference>
<keyword evidence="7 16" id="KW-0732">Signal</keyword>
<feature type="active site" description="Acyl-ester intermediate" evidence="13">
    <location>
        <position position="64"/>
    </location>
</feature>
<evidence type="ECO:0000256" key="6">
    <source>
        <dbReference type="ARBA" id="ARBA00022670"/>
    </source>
</evidence>
<keyword evidence="6" id="KW-0645">Protease</keyword>
<gene>
    <name evidence="18" type="ORF">HXA33_18280</name>
</gene>
<dbReference type="InterPro" id="IPR012338">
    <property type="entry name" value="Beta-lactam/transpept-like"/>
</dbReference>
<comment type="pathway">
    <text evidence="2">Cell wall biogenesis; peptidoglycan biosynthesis.</text>
</comment>
<evidence type="ECO:0000256" key="4">
    <source>
        <dbReference type="ARBA" id="ARBA00012448"/>
    </source>
</evidence>
<dbReference type="PRINTS" id="PR00725">
    <property type="entry name" value="DADACBPTASE1"/>
</dbReference>
<evidence type="ECO:0000256" key="5">
    <source>
        <dbReference type="ARBA" id="ARBA00022645"/>
    </source>
</evidence>
<dbReference type="GO" id="GO:0071555">
    <property type="term" value="P:cell wall organization"/>
    <property type="evidence" value="ECO:0007669"/>
    <property type="project" value="UniProtKB-KW"/>
</dbReference>
<dbReference type="PANTHER" id="PTHR21581">
    <property type="entry name" value="D-ALANYL-D-ALANINE CARBOXYPEPTIDASE"/>
    <property type="match status" value="1"/>
</dbReference>
<comment type="catalytic activity">
    <reaction evidence="12">
        <text>Preferential cleavage: (Ac)2-L-Lys-D-Ala-|-D-Ala. Also transpeptidation of peptidyl-alanyl moieties that are N-acyl substituents of D-alanine.</text>
        <dbReference type="EC" id="3.4.16.4"/>
    </reaction>
</comment>
<sequence length="467" mass="50747">MVRKLSFLLLIVLVTISSVFTVTGTADASYDAGVDTVILVDAGSGKILYQQNADQALPPASMTKMMSEYIILEAINNGEIAWDDIVPVSEYLAGLSHDRGLSNVPMRIDEEYTVRELYEAVAIYSANGATMALAELIEGSEGAFVERMNETGKEIGMGTTLRDAGEEYGIDSIDDVADEGLGDFQFVNSTGLPNHLLNGNHPEGTGENEDNYMSAKAAAVLAYHLVNDYPEVLETASIPEKIFRDGTEDAVTMQNWNWMLEGTQLTELDNEYIDGLKTGHTNAAGFTFTGTGERDGQRFVSVVMGAQSEVERFNETERLMSWGFNNFSAHELFPADMTLEGHETVPVAKGKEDGVAIASSEAITMVIQEEDLEAYSYSFEVDESLLTASGKLEAPIEEGTVVGQLVVTYNGESDEAYLPGEEGSTSVDVVTTENVERAGWFSLMLQGIGNFFAGLWSTVADTVRGWF</sequence>
<dbReference type="InterPro" id="IPR012907">
    <property type="entry name" value="Peptidase_S11_C"/>
</dbReference>
<dbReference type="AlphaFoldDB" id="A0A9Q4G119"/>
<evidence type="ECO:0000313" key="19">
    <source>
        <dbReference type="Proteomes" id="UP001057753"/>
    </source>
</evidence>
<feature type="binding site" evidence="14">
    <location>
        <position position="277"/>
    </location>
    <ligand>
        <name>substrate</name>
    </ligand>
</feature>
<keyword evidence="8" id="KW-0378">Hydrolase</keyword>
<evidence type="ECO:0000256" key="12">
    <source>
        <dbReference type="ARBA" id="ARBA00034000"/>
    </source>
</evidence>
<dbReference type="Pfam" id="PF00768">
    <property type="entry name" value="Peptidase_S11"/>
    <property type="match status" value="2"/>
</dbReference>
<dbReference type="GO" id="GO:0009002">
    <property type="term" value="F:serine-type D-Ala-D-Ala carboxypeptidase activity"/>
    <property type="evidence" value="ECO:0007669"/>
    <property type="project" value="UniProtKB-EC"/>
</dbReference>
<evidence type="ECO:0000259" key="17">
    <source>
        <dbReference type="SMART" id="SM00936"/>
    </source>
</evidence>
<evidence type="ECO:0000256" key="11">
    <source>
        <dbReference type="ARBA" id="ARBA00023316"/>
    </source>
</evidence>
<evidence type="ECO:0000256" key="8">
    <source>
        <dbReference type="ARBA" id="ARBA00022801"/>
    </source>
</evidence>
<keyword evidence="5 18" id="KW-0121">Carboxypeptidase</keyword>
<dbReference type="InterPro" id="IPR018044">
    <property type="entry name" value="Peptidase_S11"/>
</dbReference>
<feature type="signal peptide" evidence="16">
    <location>
        <begin position="1"/>
        <end position="28"/>
    </location>
</feature>
<proteinExistence type="inferred from homology"/>
<evidence type="ECO:0000256" key="7">
    <source>
        <dbReference type="ARBA" id="ARBA00022729"/>
    </source>
</evidence>
<dbReference type="InterPro" id="IPR037167">
    <property type="entry name" value="Peptidase_S11_C_sf"/>
</dbReference>
<evidence type="ECO:0000256" key="13">
    <source>
        <dbReference type="PIRSR" id="PIRSR618044-1"/>
    </source>
</evidence>
<evidence type="ECO:0000256" key="2">
    <source>
        <dbReference type="ARBA" id="ARBA00004752"/>
    </source>
</evidence>
<reference evidence="18" key="1">
    <citation type="submission" date="2020-06" db="EMBL/GenBank/DDBJ databases">
        <title>Insight into the genomes of haloalkaliphilic bacilli from Kenyan soda lakes.</title>
        <authorList>
            <person name="Mwirichia R."/>
            <person name="Villamizar G.C."/>
            <person name="Poehlein A."/>
            <person name="Mugweru J."/>
            <person name="Kipnyargis A."/>
            <person name="Kiplimo D."/>
            <person name="Orwa P."/>
            <person name="Daniel R."/>
        </authorList>
    </citation>
    <scope>NUCLEOTIDE SEQUENCE</scope>
    <source>
        <strain evidence="18">B1096_S55</strain>
    </source>
</reference>
<dbReference type="Pfam" id="PF07943">
    <property type="entry name" value="PBP5_C"/>
    <property type="match status" value="1"/>
</dbReference>
<organism evidence="18 19">
    <name type="scientific">Salipaludibacillus agaradhaerens</name>
    <name type="common">Bacillus agaradhaerens</name>
    <dbReference type="NCBI Taxonomy" id="76935"/>
    <lineage>
        <taxon>Bacteria</taxon>
        <taxon>Bacillati</taxon>
        <taxon>Bacillota</taxon>
        <taxon>Bacilli</taxon>
        <taxon>Bacillales</taxon>
        <taxon>Bacillaceae</taxon>
    </lineage>
</organism>
<keyword evidence="11" id="KW-0961">Cell wall biogenesis/degradation</keyword>